<evidence type="ECO:0000313" key="3">
    <source>
        <dbReference type="EMBL" id="KAJ4806186.1"/>
    </source>
</evidence>
<dbReference type="Proteomes" id="UP001140206">
    <property type="component" value="Chromosome 1"/>
</dbReference>
<dbReference type="GO" id="GO:0006396">
    <property type="term" value="P:RNA processing"/>
    <property type="evidence" value="ECO:0007669"/>
    <property type="project" value="InterPro"/>
</dbReference>
<proteinExistence type="predicted"/>
<name>A0AAV8GS83_9POAL</name>
<dbReference type="SMART" id="SM00552">
    <property type="entry name" value="ADEAMc"/>
    <property type="match status" value="1"/>
</dbReference>
<evidence type="ECO:0000259" key="2">
    <source>
        <dbReference type="PROSITE" id="PS50141"/>
    </source>
</evidence>
<feature type="region of interest" description="Disordered" evidence="1">
    <location>
        <begin position="403"/>
        <end position="432"/>
    </location>
</feature>
<sequence>MASASAASSPSPLPWEGTPSERIQWGERISRSVLSLYEALPKKGKPQGRETTVLAAFLVSSPSLDVEVLALGTGTKCLGGSLLSPRGDLVNDSHAEIIARRSLLRYLYSEIERLSSSSPGSDEKNTILCLDSGCKMKYRIKEGSHLHLYVTQLPCGVLSTPELVPSLFENRNAVSLEFSRVVKKPGRGDTTLSMSCFDKMTRWCVVGVQGALLSLQMQPLYISTITISKPPMDIPTVYSLASSLEDRLSSLQNKLPYPYQITKPVFCEAPIPPEVFQQLTSCGDVHNLTCGYSICWNKMGLHEVILGTTGRKQGTSSKAALSPKTESLICKRRLLEAFMSSESGTQQLPSKEISYFELKSFVRDRTRGGTGPVSHQRQPSGVIPTRIILSCPANTTAAITCRRAPHVSPSQSQSPLPSLSQNTQARHGPSHSPSCPNFFRYIHEDLKPWKSTGITKEMVESAKHFANFRLVIINGKAYLEKYSSPFQTRDVFTIWGILQLLNRYPGRIPDLDLMFNCNDTPLIKMAKYLSTAPPPLFRYCKDETTLDIVFPDWSFWGWAELNIKPWDIFLEEIRNASESLKWKDRAPYAFWKGNTQVAKSRQDLMRCNLSNGHDWNARLFEQNWEKEIADGFKQSNLAKQCTYRYKIYIEGRSWSVSQKYILACNSPTLRVTTSFTDFFSRGLVPGKHYWPISSDHKCKSIKFAVNWGNTHQKQAEYLGKGGSLFTQEELSMENVYDYMLNLLTEYAKLLRYKPTIPEKATNICIESMACRATGLVKDFMMESMVKSVYDFEPCSLPPPFDGKELDEIAYRKDQYFKKVEGMENQGKL</sequence>
<gene>
    <name evidence="3" type="ORF">LUZ62_018752</name>
</gene>
<dbReference type="AlphaFoldDB" id="A0AAV8GS83"/>
<dbReference type="Pfam" id="PF05686">
    <property type="entry name" value="Glyco_transf_90"/>
    <property type="match status" value="1"/>
</dbReference>
<evidence type="ECO:0000313" key="4">
    <source>
        <dbReference type="Proteomes" id="UP001140206"/>
    </source>
</evidence>
<dbReference type="PANTHER" id="PTHR12203">
    <property type="entry name" value="KDEL LYS-ASP-GLU-LEU CONTAINING - RELATED"/>
    <property type="match status" value="1"/>
</dbReference>
<dbReference type="EMBL" id="JAMFTS010000001">
    <property type="protein sequence ID" value="KAJ4806186.1"/>
    <property type="molecule type" value="Genomic_DNA"/>
</dbReference>
<comment type="caution">
    <text evidence="3">The sequence shown here is derived from an EMBL/GenBank/DDBJ whole genome shotgun (WGS) entry which is preliminary data.</text>
</comment>
<dbReference type="InterPro" id="IPR051091">
    <property type="entry name" value="O-Glucosyltr/Glycosyltrsf_90"/>
</dbReference>
<dbReference type="PROSITE" id="PS50141">
    <property type="entry name" value="A_DEAMIN_EDITASE"/>
    <property type="match status" value="1"/>
</dbReference>
<accession>A0AAV8GS83</accession>
<dbReference type="GO" id="GO:0004000">
    <property type="term" value="F:adenosine deaminase activity"/>
    <property type="evidence" value="ECO:0007669"/>
    <property type="project" value="InterPro"/>
</dbReference>
<dbReference type="InterPro" id="IPR006598">
    <property type="entry name" value="CAP10"/>
</dbReference>
<feature type="compositionally biased region" description="Low complexity" evidence="1">
    <location>
        <begin position="1"/>
        <end position="10"/>
    </location>
</feature>
<dbReference type="InterPro" id="IPR002466">
    <property type="entry name" value="A_deamin"/>
</dbReference>
<dbReference type="SMART" id="SM00672">
    <property type="entry name" value="CAP10"/>
    <property type="match status" value="1"/>
</dbReference>
<feature type="region of interest" description="Disordered" evidence="1">
    <location>
        <begin position="1"/>
        <end position="20"/>
    </location>
</feature>
<organism evidence="3 4">
    <name type="scientific">Rhynchospora pubera</name>
    <dbReference type="NCBI Taxonomy" id="906938"/>
    <lineage>
        <taxon>Eukaryota</taxon>
        <taxon>Viridiplantae</taxon>
        <taxon>Streptophyta</taxon>
        <taxon>Embryophyta</taxon>
        <taxon>Tracheophyta</taxon>
        <taxon>Spermatophyta</taxon>
        <taxon>Magnoliopsida</taxon>
        <taxon>Liliopsida</taxon>
        <taxon>Poales</taxon>
        <taxon>Cyperaceae</taxon>
        <taxon>Cyperoideae</taxon>
        <taxon>Rhynchosporeae</taxon>
        <taxon>Rhynchospora</taxon>
    </lineage>
</organism>
<dbReference type="Pfam" id="PF02137">
    <property type="entry name" value="A_deamin"/>
    <property type="match status" value="2"/>
</dbReference>
<reference evidence="3" key="1">
    <citation type="submission" date="2022-08" db="EMBL/GenBank/DDBJ databases">
        <authorList>
            <person name="Marques A."/>
        </authorList>
    </citation>
    <scope>NUCLEOTIDE SEQUENCE</scope>
    <source>
        <strain evidence="3">RhyPub2mFocal</strain>
        <tissue evidence="3">Leaves</tissue>
    </source>
</reference>
<feature type="domain" description="A to I editase" evidence="2">
    <location>
        <begin position="70"/>
        <end position="364"/>
    </location>
</feature>
<dbReference type="GO" id="GO:0003723">
    <property type="term" value="F:RNA binding"/>
    <property type="evidence" value="ECO:0007669"/>
    <property type="project" value="InterPro"/>
</dbReference>
<feature type="compositionally biased region" description="Low complexity" evidence="1">
    <location>
        <begin position="408"/>
        <end position="421"/>
    </location>
</feature>
<evidence type="ECO:0000256" key="1">
    <source>
        <dbReference type="SAM" id="MobiDB-lite"/>
    </source>
</evidence>
<keyword evidence="4" id="KW-1185">Reference proteome</keyword>
<protein>
    <submittedName>
        <fullName evidence="3">O-glucosyltransferase rumi-like protein (DUF821)</fullName>
    </submittedName>
</protein>
<dbReference type="PANTHER" id="PTHR12203:SF105">
    <property type="entry name" value="OS08G0101800 PROTEIN"/>
    <property type="match status" value="1"/>
</dbReference>